<comment type="caution">
    <text evidence="1">The sequence shown here is derived from an EMBL/GenBank/DDBJ whole genome shotgun (WGS) entry which is preliminary data.</text>
</comment>
<dbReference type="STRING" id="1505087.AYJ54_18205"/>
<proteinExistence type="predicted"/>
<name>A0A176YM62_9BRAD</name>
<sequence length="78" mass="8529">MAALRANPSSPFDVQTPASFDAHRALLPLLESGNFAAFETLMTSRITNSGLPHARALQVKHVRGRFSRYMAVSQSVQT</sequence>
<reference evidence="1 2" key="1">
    <citation type="submission" date="2016-03" db="EMBL/GenBank/DDBJ databases">
        <title>Draft Genome Sequence of the Strain BR 10245 (Bradyrhizobium sp.) isolated from nodules of Centrolobium paraense.</title>
        <authorList>
            <person name="Simoes-Araujo J.L.Sr."/>
            <person name="Barauna A.C."/>
            <person name="Silva K."/>
            <person name="Zilli J.E."/>
        </authorList>
    </citation>
    <scope>NUCLEOTIDE SEQUENCE [LARGE SCALE GENOMIC DNA]</scope>
    <source>
        <strain evidence="1 2">BR 10245</strain>
    </source>
</reference>
<keyword evidence="2" id="KW-1185">Reference proteome</keyword>
<dbReference type="Proteomes" id="UP000076959">
    <property type="component" value="Unassembled WGS sequence"/>
</dbReference>
<organism evidence="1 2">
    <name type="scientific">Bradyrhizobium centrolobii</name>
    <dbReference type="NCBI Taxonomy" id="1505087"/>
    <lineage>
        <taxon>Bacteria</taxon>
        <taxon>Pseudomonadati</taxon>
        <taxon>Pseudomonadota</taxon>
        <taxon>Alphaproteobacteria</taxon>
        <taxon>Hyphomicrobiales</taxon>
        <taxon>Nitrobacteraceae</taxon>
        <taxon>Bradyrhizobium</taxon>
    </lineage>
</organism>
<dbReference type="AlphaFoldDB" id="A0A176YM62"/>
<gene>
    <name evidence="1" type="ORF">AYJ54_18205</name>
</gene>
<evidence type="ECO:0000313" key="1">
    <source>
        <dbReference type="EMBL" id="OAF06994.1"/>
    </source>
</evidence>
<protein>
    <recommendedName>
        <fullName evidence="3">GntR C-terminal domain-containing protein</fullName>
    </recommendedName>
</protein>
<evidence type="ECO:0000313" key="2">
    <source>
        <dbReference type="Proteomes" id="UP000076959"/>
    </source>
</evidence>
<accession>A0A176YM62</accession>
<dbReference type="EMBL" id="LUUB01000071">
    <property type="protein sequence ID" value="OAF06994.1"/>
    <property type="molecule type" value="Genomic_DNA"/>
</dbReference>
<evidence type="ECO:0008006" key="3">
    <source>
        <dbReference type="Google" id="ProtNLM"/>
    </source>
</evidence>